<evidence type="ECO:0000256" key="2">
    <source>
        <dbReference type="RuleBase" id="RU410713"/>
    </source>
</evidence>
<dbReference type="InterPro" id="IPR014764">
    <property type="entry name" value="DCN-prot"/>
</dbReference>
<dbReference type="GO" id="GO:0097602">
    <property type="term" value="F:cullin family protein binding"/>
    <property type="evidence" value="ECO:0007669"/>
    <property type="project" value="TreeGrafter"/>
</dbReference>
<evidence type="ECO:0000313" key="5">
    <source>
        <dbReference type="Proteomes" id="UP000191522"/>
    </source>
</evidence>
<dbReference type="PROSITE" id="PS51229">
    <property type="entry name" value="DCUN1"/>
    <property type="match status" value="1"/>
</dbReference>
<protein>
    <recommendedName>
        <fullName evidence="2">Defective in cullin neddylation protein</fullName>
    </recommendedName>
</protein>
<dbReference type="GO" id="GO:0000151">
    <property type="term" value="C:ubiquitin ligase complex"/>
    <property type="evidence" value="ECO:0007669"/>
    <property type="project" value="TreeGrafter"/>
</dbReference>
<dbReference type="Gene3D" id="1.10.238.200">
    <property type="entry name" value="Cullin, PONY binding domain"/>
    <property type="match status" value="1"/>
</dbReference>
<dbReference type="SUPFAM" id="SSF46934">
    <property type="entry name" value="UBA-like"/>
    <property type="match status" value="1"/>
</dbReference>
<evidence type="ECO:0000256" key="1">
    <source>
        <dbReference type="ARBA" id="ARBA00022786"/>
    </source>
</evidence>
<dbReference type="OMA" id="LWCKFLQ"/>
<name>A0A1V6PI81_PENDC</name>
<dbReference type="Pfam" id="PF03556">
    <property type="entry name" value="Cullin_binding"/>
    <property type="match status" value="1"/>
</dbReference>
<accession>A0A1V6PI81</accession>
<evidence type="ECO:0000259" key="3">
    <source>
        <dbReference type="PROSITE" id="PS51229"/>
    </source>
</evidence>
<evidence type="ECO:0000313" key="4">
    <source>
        <dbReference type="EMBL" id="OQD76573.1"/>
    </source>
</evidence>
<dbReference type="InterPro" id="IPR042460">
    <property type="entry name" value="DCN1-like_PONY"/>
</dbReference>
<proteinExistence type="predicted"/>
<organism evidence="4 5">
    <name type="scientific">Penicillium decumbens</name>
    <dbReference type="NCBI Taxonomy" id="69771"/>
    <lineage>
        <taxon>Eukaryota</taxon>
        <taxon>Fungi</taxon>
        <taxon>Dikarya</taxon>
        <taxon>Ascomycota</taxon>
        <taxon>Pezizomycotina</taxon>
        <taxon>Eurotiomycetes</taxon>
        <taxon>Eurotiomycetidae</taxon>
        <taxon>Eurotiales</taxon>
        <taxon>Aspergillaceae</taxon>
        <taxon>Penicillium</taxon>
    </lineage>
</organism>
<dbReference type="Gene3D" id="1.10.238.10">
    <property type="entry name" value="EF-hand"/>
    <property type="match status" value="1"/>
</dbReference>
<dbReference type="GO" id="GO:0045116">
    <property type="term" value="P:protein neddylation"/>
    <property type="evidence" value="ECO:0007669"/>
    <property type="project" value="TreeGrafter"/>
</dbReference>
<dbReference type="AlphaFoldDB" id="A0A1V6PI81"/>
<dbReference type="STRING" id="69771.A0A1V6PI81"/>
<sequence>MPAYTAAQKDAIDHFVDMTGAHRTTASKYLKLTSWNIERAVDNFFGNDGPSPNPNLSSKSLTTIFNKYRDDPQDNPDGIGIEGAMKFLGNIQVQLDEVACLGVFEMCQSPSMGEFTREGFIHGWGDAGCDNENRMKEYITYLRGHIPSDADQFRRVYRFAFPLSRMQGQRNLQYEIAADQWKLFFTPDHGGVSWNTARTPWLNWWLEFLEARGKKPVNKDLWEQVEVFMRKTHEDEELGWWSPDGAWPGALDEFAEYVKERRSKGSEMEIE</sequence>
<dbReference type="EMBL" id="MDYL01000004">
    <property type="protein sequence ID" value="OQD76573.1"/>
    <property type="molecule type" value="Genomic_DNA"/>
</dbReference>
<keyword evidence="5" id="KW-1185">Reference proteome</keyword>
<dbReference type="Pfam" id="PF14555">
    <property type="entry name" value="UBA_4"/>
    <property type="match status" value="1"/>
</dbReference>
<dbReference type="InterPro" id="IPR005176">
    <property type="entry name" value="PONY_dom"/>
</dbReference>
<comment type="function">
    <text evidence="2">Neddylation of cullins play an essential role in the regulation of SCF-type complexes activity.</text>
</comment>
<dbReference type="Proteomes" id="UP000191522">
    <property type="component" value="Unassembled WGS sequence"/>
</dbReference>
<dbReference type="PANTHER" id="PTHR12281">
    <property type="entry name" value="RP42 RELATED"/>
    <property type="match status" value="1"/>
</dbReference>
<feature type="domain" description="DCUN1" evidence="3">
    <location>
        <begin position="56"/>
        <end position="259"/>
    </location>
</feature>
<dbReference type="InterPro" id="IPR009060">
    <property type="entry name" value="UBA-like_sf"/>
</dbReference>
<dbReference type="Gene3D" id="1.10.8.10">
    <property type="entry name" value="DNA helicase RuvA subunit, C-terminal domain"/>
    <property type="match status" value="1"/>
</dbReference>
<comment type="caution">
    <text evidence="4">The sequence shown here is derived from an EMBL/GenBank/DDBJ whole genome shotgun (WGS) entry which is preliminary data.</text>
</comment>
<gene>
    <name evidence="4" type="ORF">PENDEC_c004G03580</name>
</gene>
<keyword evidence="1" id="KW-0833">Ubl conjugation pathway</keyword>
<dbReference type="PANTHER" id="PTHR12281:SF31">
    <property type="entry name" value="DCN1-LIKE PROTEIN 3"/>
    <property type="match status" value="1"/>
</dbReference>
<reference evidence="5" key="1">
    <citation type="journal article" date="2017" name="Nat. Microbiol.">
        <title>Global analysis of biosynthetic gene clusters reveals vast potential of secondary metabolite production in Penicillium species.</title>
        <authorList>
            <person name="Nielsen J.C."/>
            <person name="Grijseels S."/>
            <person name="Prigent S."/>
            <person name="Ji B."/>
            <person name="Dainat J."/>
            <person name="Nielsen K.F."/>
            <person name="Frisvad J.C."/>
            <person name="Workman M."/>
            <person name="Nielsen J."/>
        </authorList>
    </citation>
    <scope>NUCLEOTIDE SEQUENCE [LARGE SCALE GENOMIC DNA]</scope>
    <source>
        <strain evidence="5">IBT 11843</strain>
    </source>
</reference>
<dbReference type="GO" id="GO:0031624">
    <property type="term" value="F:ubiquitin conjugating enzyme binding"/>
    <property type="evidence" value="ECO:0007669"/>
    <property type="project" value="TreeGrafter"/>
</dbReference>
<dbReference type="GO" id="GO:0032182">
    <property type="term" value="F:ubiquitin-like protein binding"/>
    <property type="evidence" value="ECO:0007669"/>
    <property type="project" value="TreeGrafter"/>
</dbReference>
<dbReference type="OrthoDB" id="27198at2759"/>